<organism evidence="1 2">
    <name type="scientific">Chenopodium quinoa</name>
    <name type="common">Quinoa</name>
    <dbReference type="NCBI Taxonomy" id="63459"/>
    <lineage>
        <taxon>Eukaryota</taxon>
        <taxon>Viridiplantae</taxon>
        <taxon>Streptophyta</taxon>
        <taxon>Embryophyta</taxon>
        <taxon>Tracheophyta</taxon>
        <taxon>Spermatophyta</taxon>
        <taxon>Magnoliopsida</taxon>
        <taxon>eudicotyledons</taxon>
        <taxon>Gunneridae</taxon>
        <taxon>Pentapetalae</taxon>
        <taxon>Caryophyllales</taxon>
        <taxon>Chenopodiaceae</taxon>
        <taxon>Chenopodioideae</taxon>
        <taxon>Atripliceae</taxon>
        <taxon>Chenopodium</taxon>
    </lineage>
</organism>
<dbReference type="Proteomes" id="UP000596660">
    <property type="component" value="Unplaced"/>
</dbReference>
<dbReference type="Gramene" id="AUR62043609-RA">
    <property type="protein sequence ID" value="AUR62043609-RA:cds"/>
    <property type="gene ID" value="AUR62043609"/>
</dbReference>
<accession>A0A803NC03</accession>
<proteinExistence type="predicted"/>
<dbReference type="OMA" id="ERWDSNY"/>
<keyword evidence="2" id="KW-1185">Reference proteome</keyword>
<evidence type="ECO:0000313" key="2">
    <source>
        <dbReference type="Proteomes" id="UP000596660"/>
    </source>
</evidence>
<reference evidence="1" key="2">
    <citation type="submission" date="2021-03" db="UniProtKB">
        <authorList>
            <consortium name="EnsemblPlants"/>
        </authorList>
    </citation>
    <scope>IDENTIFICATION</scope>
</reference>
<protein>
    <submittedName>
        <fullName evidence="1">Uncharacterized protein</fullName>
    </submittedName>
</protein>
<dbReference type="AlphaFoldDB" id="A0A803NC03"/>
<name>A0A803NC03_CHEQI</name>
<sequence length="169" mass="18691">NSFFPKKLLCKQEIESEALLAANYSLITDTFLQLPQLESPLSTKRTISIVSQNNNNSSNSTTTTIGEINNMNKASKVTDWRELDQFVASQLSQDPKTLDDHDQSLNRHLSSFSHTSDLEALLLLHGGDEREEEVIDAGKLISGFISTSSSADSDNIGICIFDKLNQDIN</sequence>
<evidence type="ECO:0000313" key="1">
    <source>
        <dbReference type="EnsemblPlants" id="AUR62043609-RA:cds"/>
    </source>
</evidence>
<dbReference type="EnsemblPlants" id="AUR62043609-RA">
    <property type="protein sequence ID" value="AUR62043609-RA:cds"/>
    <property type="gene ID" value="AUR62043609"/>
</dbReference>
<reference evidence="1" key="1">
    <citation type="journal article" date="2017" name="Nature">
        <title>The genome of Chenopodium quinoa.</title>
        <authorList>
            <person name="Jarvis D.E."/>
            <person name="Ho Y.S."/>
            <person name="Lightfoot D.J."/>
            <person name="Schmoeckel S.M."/>
            <person name="Li B."/>
            <person name="Borm T.J.A."/>
            <person name="Ohyanagi H."/>
            <person name="Mineta K."/>
            <person name="Michell C.T."/>
            <person name="Saber N."/>
            <person name="Kharbatia N.M."/>
            <person name="Rupper R.R."/>
            <person name="Sharp A.R."/>
            <person name="Dally N."/>
            <person name="Boughton B.A."/>
            <person name="Woo Y.H."/>
            <person name="Gao G."/>
            <person name="Schijlen E.G.W.M."/>
            <person name="Guo X."/>
            <person name="Momin A.A."/>
            <person name="Negrao S."/>
            <person name="Al-Babili S."/>
            <person name="Gehring C."/>
            <person name="Roessner U."/>
            <person name="Jung C."/>
            <person name="Murphy K."/>
            <person name="Arold S.T."/>
            <person name="Gojobori T."/>
            <person name="van der Linden C.G."/>
            <person name="van Loo E.N."/>
            <person name="Jellen E.N."/>
            <person name="Maughan P.J."/>
            <person name="Tester M."/>
        </authorList>
    </citation>
    <scope>NUCLEOTIDE SEQUENCE [LARGE SCALE GENOMIC DNA]</scope>
    <source>
        <strain evidence="1">cv. PI 614886</strain>
    </source>
</reference>